<name>A0A8T0PXU8_PANVG</name>
<keyword evidence="1" id="KW-0175">Coiled coil</keyword>
<sequence>MQQLIAEKDRLVASNKGLRQSLQGRQDKERELENKATEISNAYSRLTEQYETMLIDREQLREAFEIKSKMLEDASQDLVTAMKTSGEH</sequence>
<evidence type="ECO:0000256" key="1">
    <source>
        <dbReference type="SAM" id="Coils"/>
    </source>
</evidence>
<evidence type="ECO:0000313" key="2">
    <source>
        <dbReference type="EMBL" id="KAG2565209.1"/>
    </source>
</evidence>
<dbReference type="EMBL" id="CM029050">
    <property type="protein sequence ID" value="KAG2565209.1"/>
    <property type="molecule type" value="Genomic_DNA"/>
</dbReference>
<organism evidence="2 3">
    <name type="scientific">Panicum virgatum</name>
    <name type="common">Blackwell switchgrass</name>
    <dbReference type="NCBI Taxonomy" id="38727"/>
    <lineage>
        <taxon>Eukaryota</taxon>
        <taxon>Viridiplantae</taxon>
        <taxon>Streptophyta</taxon>
        <taxon>Embryophyta</taxon>
        <taxon>Tracheophyta</taxon>
        <taxon>Spermatophyta</taxon>
        <taxon>Magnoliopsida</taxon>
        <taxon>Liliopsida</taxon>
        <taxon>Poales</taxon>
        <taxon>Poaceae</taxon>
        <taxon>PACMAD clade</taxon>
        <taxon>Panicoideae</taxon>
        <taxon>Panicodae</taxon>
        <taxon>Paniceae</taxon>
        <taxon>Panicinae</taxon>
        <taxon>Panicum</taxon>
        <taxon>Panicum sect. Hiantes</taxon>
    </lineage>
</organism>
<feature type="coiled-coil region" evidence="1">
    <location>
        <begin position="25"/>
        <end position="63"/>
    </location>
</feature>
<proteinExistence type="predicted"/>
<comment type="caution">
    <text evidence="2">The sequence shown here is derived from an EMBL/GenBank/DDBJ whole genome shotgun (WGS) entry which is preliminary data.</text>
</comment>
<gene>
    <name evidence="2" type="ORF">PVAP13_7NG002368</name>
</gene>
<reference evidence="2" key="1">
    <citation type="submission" date="2020-05" db="EMBL/GenBank/DDBJ databases">
        <title>WGS assembly of Panicum virgatum.</title>
        <authorList>
            <person name="Lovell J.T."/>
            <person name="Jenkins J."/>
            <person name="Shu S."/>
            <person name="Juenger T.E."/>
            <person name="Schmutz J."/>
        </authorList>
    </citation>
    <scope>NUCLEOTIDE SEQUENCE</scope>
    <source>
        <strain evidence="2">AP13</strain>
    </source>
</reference>
<evidence type="ECO:0000313" key="3">
    <source>
        <dbReference type="Proteomes" id="UP000823388"/>
    </source>
</evidence>
<dbReference type="AlphaFoldDB" id="A0A8T0PXU8"/>
<accession>A0A8T0PXU8</accession>
<keyword evidence="3" id="KW-1185">Reference proteome</keyword>
<dbReference type="Proteomes" id="UP000823388">
    <property type="component" value="Chromosome 7N"/>
</dbReference>
<protein>
    <submittedName>
        <fullName evidence="2">Uncharacterized protein</fullName>
    </submittedName>
</protein>